<evidence type="ECO:0000259" key="1">
    <source>
        <dbReference type="PROSITE" id="PS50404"/>
    </source>
</evidence>
<dbReference type="RefSeq" id="WP_009211211.1">
    <property type="nucleotide sequence ID" value="NZ_BBWP01000006.1"/>
</dbReference>
<name>Q1YEY3_AURMS</name>
<evidence type="ECO:0000313" key="3">
    <source>
        <dbReference type="Proteomes" id="UP000000321"/>
    </source>
</evidence>
<dbReference type="Proteomes" id="UP000000321">
    <property type="component" value="Unassembled WGS sequence"/>
</dbReference>
<accession>Q1YEY3</accession>
<dbReference type="SUPFAM" id="SSF47616">
    <property type="entry name" value="GST C-terminal domain-like"/>
    <property type="match status" value="1"/>
</dbReference>
<reference evidence="2 3" key="1">
    <citation type="journal article" date="2008" name="Appl. Environ. Microbiol.">
        <title>Genomic insights into Mn(II) oxidation by the marine alphaproteobacterium Aurantimonas sp. strain SI85-9A1.</title>
        <authorList>
            <person name="Dick G.J."/>
            <person name="Podell S."/>
            <person name="Johnson H.A."/>
            <person name="Rivera-Espinoza Y."/>
            <person name="Bernier-Latmani R."/>
            <person name="McCarthy J.K."/>
            <person name="Torpey J.W."/>
            <person name="Clement B.G."/>
            <person name="Gaasterland T."/>
            <person name="Tebo B.M."/>
        </authorList>
    </citation>
    <scope>NUCLEOTIDE SEQUENCE [LARGE SCALE GENOMIC DNA]</scope>
    <source>
        <strain evidence="2 3">SI85-9A1</strain>
    </source>
</reference>
<comment type="caution">
    <text evidence="2">The sequence shown here is derived from an EMBL/GenBank/DDBJ whole genome shotgun (WGS) entry which is preliminary data.</text>
</comment>
<dbReference type="Pfam" id="PF13409">
    <property type="entry name" value="GST_N_2"/>
    <property type="match status" value="1"/>
</dbReference>
<dbReference type="PROSITE" id="PS50404">
    <property type="entry name" value="GST_NTER"/>
    <property type="match status" value="1"/>
</dbReference>
<dbReference type="OrthoDB" id="9795329at2"/>
<keyword evidence="3" id="KW-1185">Reference proteome</keyword>
<dbReference type="InterPro" id="IPR036282">
    <property type="entry name" value="Glutathione-S-Trfase_C_sf"/>
</dbReference>
<dbReference type="Gene3D" id="3.40.30.10">
    <property type="entry name" value="Glutaredoxin"/>
    <property type="match status" value="1"/>
</dbReference>
<proteinExistence type="predicted"/>
<dbReference type="InterPro" id="IPR004045">
    <property type="entry name" value="Glutathione_S-Trfase_N"/>
</dbReference>
<dbReference type="SUPFAM" id="SSF52833">
    <property type="entry name" value="Thioredoxin-like"/>
    <property type="match status" value="1"/>
</dbReference>
<protein>
    <recommendedName>
        <fullName evidence="1">GST N-terminal domain-containing protein</fullName>
    </recommendedName>
</protein>
<evidence type="ECO:0000313" key="2">
    <source>
        <dbReference type="EMBL" id="EAS48762.1"/>
    </source>
</evidence>
<dbReference type="InterPro" id="IPR036249">
    <property type="entry name" value="Thioredoxin-like_sf"/>
</dbReference>
<organism evidence="2 3">
    <name type="scientific">Aurantimonas manganoxydans (strain ATCC BAA-1229 / DSM 21871 / SI85-9A1)</name>
    <dbReference type="NCBI Taxonomy" id="287752"/>
    <lineage>
        <taxon>Bacteria</taxon>
        <taxon>Pseudomonadati</taxon>
        <taxon>Pseudomonadota</taxon>
        <taxon>Alphaproteobacteria</taxon>
        <taxon>Hyphomicrobiales</taxon>
        <taxon>Aurantimonadaceae</taxon>
        <taxon>Aurantimonas</taxon>
    </lineage>
</organism>
<dbReference type="AlphaFoldDB" id="Q1YEY3"/>
<feature type="domain" description="GST N-terminal" evidence="1">
    <location>
        <begin position="1"/>
        <end position="80"/>
    </location>
</feature>
<dbReference type="EMBL" id="AAPJ01000007">
    <property type="protein sequence ID" value="EAS48762.1"/>
    <property type="molecule type" value="Genomic_DNA"/>
</dbReference>
<dbReference type="Gene3D" id="1.20.1050.10">
    <property type="match status" value="1"/>
</dbReference>
<gene>
    <name evidence="2" type="ORF">SI859A1_03398</name>
</gene>
<dbReference type="HOGENOM" id="CLU_011226_12_1_5"/>
<sequence>MPTLLKNNTSPFARIAHAALIDAAVPDLTVQIADQWNDDPALLAVNSAGRVPCLVLDDGTAIAECLLIARHADNVGEAPPPGNDAPQILSIAGLALGVCDAAVQTLVGRKIVSGNFADTAFDASPIGRKRRRTMVDGLAELDARIDAAPGERLDLATIAAVTALDYVALRFPGADWVPDTPRLEALRAATAERPAFRDTRPFL</sequence>
<dbReference type="BioCyc" id="AURANTIMONAS:SI859A1_03398-MONOMER"/>